<dbReference type="InParanoid" id="A0A0F7ID67"/>
<evidence type="ECO:0000259" key="1">
    <source>
        <dbReference type="Pfam" id="PF01995"/>
    </source>
</evidence>
<keyword evidence="4" id="KW-1185">Reference proteome</keyword>
<dbReference type="PANTHER" id="PTHR41964:SF1">
    <property type="entry name" value="GLOBAL NITROGEN REGULATOR NRPR"/>
    <property type="match status" value="1"/>
</dbReference>
<dbReference type="Gene3D" id="3.30.70.1360">
    <property type="entry name" value="mj0159-like"/>
    <property type="match status" value="1"/>
</dbReference>
<dbReference type="EMBL" id="CP011267">
    <property type="protein sequence ID" value="AKG91258.1"/>
    <property type="molecule type" value="Genomic_DNA"/>
</dbReference>
<dbReference type="CDD" id="cd00090">
    <property type="entry name" value="HTH_ARSR"/>
    <property type="match status" value="1"/>
</dbReference>
<dbReference type="InterPro" id="IPR038982">
    <property type="entry name" value="NrpR"/>
</dbReference>
<dbReference type="AlphaFoldDB" id="A0A0F7ID67"/>
<dbReference type="Pfam" id="PF01995">
    <property type="entry name" value="NRD1_2"/>
    <property type="match status" value="1"/>
</dbReference>
<dbReference type="InterPro" id="IPR013668">
    <property type="entry name" value="RNase_R_HTH_12"/>
</dbReference>
<dbReference type="InterPro" id="IPR036390">
    <property type="entry name" value="WH_DNA-bd_sf"/>
</dbReference>
<dbReference type="Gene3D" id="1.10.10.10">
    <property type="entry name" value="Winged helix-like DNA-binding domain superfamily/Winged helix DNA-binding domain"/>
    <property type="match status" value="1"/>
</dbReference>
<feature type="domain" description="Ribonuclease R winged-helix" evidence="2">
    <location>
        <begin position="8"/>
        <end position="71"/>
    </location>
</feature>
<feature type="domain" description="NrpR regulatory" evidence="1">
    <location>
        <begin position="82"/>
        <end position="316"/>
    </location>
</feature>
<reference evidence="3 4" key="1">
    <citation type="submission" date="2015-04" db="EMBL/GenBank/DDBJ databases">
        <title>The complete genome sequence of the hyperthermophilic, obligate iron-reducing archaeon Geoglobus ahangari strain 234T.</title>
        <authorList>
            <person name="Manzella M.P."/>
            <person name="Holmes D.E."/>
            <person name="Rocheleau J.M."/>
            <person name="Chung A."/>
            <person name="Reguera G."/>
            <person name="Kashefi K."/>
        </authorList>
    </citation>
    <scope>NUCLEOTIDE SEQUENCE [LARGE SCALE GENOMIC DNA]</scope>
    <source>
        <strain evidence="3 4">234</strain>
    </source>
</reference>
<dbReference type="Pfam" id="PF08461">
    <property type="entry name" value="WHD_RNase_R"/>
    <property type="match status" value="1"/>
</dbReference>
<sequence length="322" mass="35707">MRLDRTLVEILEALASGGVRSSYSISSHLRQRGIAIDPRTVRYHLKKLEKMGYVRRVKRGASLTESGAELLRRINVFERLGEFTDVIEFNAYHCTFDILRMSGTVPTDVAVIDKSDFERAGEIILETSGAEFLISNLISVADEGEVMDSYVIEEGKVAIAVISNTIFDVILRRAGINLLPEYAGLLYWKNSPVGIRDVISYSGTTLSPGWLFLKSGLTSVWGAVRSGEGYLITAIRSLSKHAVEIAEKEIERAESRGFGGVVYLEGFSQNSLNIPPGVRARLVVAAGLNYLAPLIENGIRAELRVNEIFLDYREFSSPERDL</sequence>
<organism evidence="3 4">
    <name type="scientific">Geoglobus ahangari</name>
    <dbReference type="NCBI Taxonomy" id="113653"/>
    <lineage>
        <taxon>Archaea</taxon>
        <taxon>Methanobacteriati</taxon>
        <taxon>Methanobacteriota</taxon>
        <taxon>Archaeoglobi</taxon>
        <taxon>Archaeoglobales</taxon>
        <taxon>Archaeoglobaceae</taxon>
        <taxon>Geoglobus</taxon>
    </lineage>
</organism>
<dbReference type="OrthoDB" id="358798at2157"/>
<proteinExistence type="predicted"/>
<evidence type="ECO:0000259" key="2">
    <source>
        <dbReference type="Pfam" id="PF08461"/>
    </source>
</evidence>
<evidence type="ECO:0000313" key="3">
    <source>
        <dbReference type="EMBL" id="AKG91258.1"/>
    </source>
</evidence>
<dbReference type="SUPFAM" id="SSF46785">
    <property type="entry name" value="Winged helix' DNA-binding domain"/>
    <property type="match status" value="1"/>
</dbReference>
<gene>
    <name evidence="3" type="ORF">GAH_01450</name>
</gene>
<dbReference type="HOGENOM" id="CLU_073525_0_0_2"/>
<name>A0A0F7ID67_9EURY</name>
<dbReference type="STRING" id="113653.GAH_01450"/>
<protein>
    <submittedName>
        <fullName evidence="3">Uncharacterized protein conserved in archaea</fullName>
    </submittedName>
</protein>
<dbReference type="RefSeq" id="WP_048095712.1">
    <property type="nucleotide sequence ID" value="NZ_CP011267.1"/>
</dbReference>
<dbReference type="PANTHER" id="PTHR41964">
    <property type="entry name" value="GLOBAL NITROGEN REGULATOR NRPR"/>
    <property type="match status" value="1"/>
</dbReference>
<dbReference type="KEGG" id="gah:GAH_01450"/>
<evidence type="ECO:0000313" key="4">
    <source>
        <dbReference type="Proteomes" id="UP000034723"/>
    </source>
</evidence>
<dbReference type="InterPro" id="IPR011991">
    <property type="entry name" value="ArsR-like_HTH"/>
</dbReference>
<dbReference type="InterPro" id="IPR036984">
    <property type="entry name" value="NrpR_dom_sf"/>
</dbReference>
<dbReference type="Proteomes" id="UP000034723">
    <property type="component" value="Chromosome"/>
</dbReference>
<dbReference type="InterPro" id="IPR002846">
    <property type="entry name" value="NRD"/>
</dbReference>
<dbReference type="GeneID" id="24804020"/>
<dbReference type="InterPro" id="IPR036388">
    <property type="entry name" value="WH-like_DNA-bd_sf"/>
</dbReference>
<accession>A0A0F7ID67</accession>